<dbReference type="SUPFAM" id="SSF109854">
    <property type="entry name" value="DinB/YfiT-like putative metalloenzymes"/>
    <property type="match status" value="1"/>
</dbReference>
<keyword evidence="3" id="KW-1185">Reference proteome</keyword>
<dbReference type="OrthoDB" id="154293at2"/>
<organism evidence="2 3">
    <name type="scientific">Nonomuraea aridisoli</name>
    <dbReference type="NCBI Taxonomy" id="2070368"/>
    <lineage>
        <taxon>Bacteria</taxon>
        <taxon>Bacillati</taxon>
        <taxon>Actinomycetota</taxon>
        <taxon>Actinomycetes</taxon>
        <taxon>Streptosporangiales</taxon>
        <taxon>Streptosporangiaceae</taxon>
        <taxon>Nonomuraea</taxon>
    </lineage>
</organism>
<proteinExistence type="predicted"/>
<sequence>PTRCPDWTVHDIARHLADVAELHVAALTGSLAHTRFADLDDFDPATTPGQWLRHSAGRPPEQTIDTLIELTEAEHDSLGRLIDAGADTVVTGPLGGRWHWSVLSLHILWDAWMHERDMSATLRAARPQSPTVQRLVALYGLLVAASAATGSGEAPQVTVRLIGSPDDTYEISGAPDDVRVTAGATSPPHLSGPFEAVLESVAGRGPRLAEVVGASTPTVERLSQLTTIMK</sequence>
<reference evidence="2 3" key="1">
    <citation type="submission" date="2018-01" db="EMBL/GenBank/DDBJ databases">
        <title>Draft genome sequence of Nonomuraea sp. KC333.</title>
        <authorList>
            <person name="Sahin N."/>
            <person name="Saygin H."/>
            <person name="Ay H."/>
        </authorList>
    </citation>
    <scope>NUCLEOTIDE SEQUENCE [LARGE SCALE GENOMIC DNA]</scope>
    <source>
        <strain evidence="2 3">KC333</strain>
    </source>
</reference>
<gene>
    <name evidence="2" type="ORF">C1J01_42445</name>
</gene>
<dbReference type="RefSeq" id="WP_111184709.1">
    <property type="nucleotide sequence ID" value="NZ_POUD01000329.1"/>
</dbReference>
<evidence type="ECO:0000259" key="1">
    <source>
        <dbReference type="Pfam" id="PF11716"/>
    </source>
</evidence>
<dbReference type="InterPro" id="IPR034660">
    <property type="entry name" value="DinB/YfiT-like"/>
</dbReference>
<dbReference type="Pfam" id="PF11716">
    <property type="entry name" value="MDMPI_N"/>
    <property type="match status" value="1"/>
</dbReference>
<dbReference type="EMBL" id="POUD01000329">
    <property type="protein sequence ID" value="PZG06417.1"/>
    <property type="molecule type" value="Genomic_DNA"/>
</dbReference>
<dbReference type="Proteomes" id="UP000249304">
    <property type="component" value="Unassembled WGS sequence"/>
</dbReference>
<dbReference type="Gene3D" id="1.20.120.450">
    <property type="entry name" value="dinb family like domain"/>
    <property type="match status" value="1"/>
</dbReference>
<dbReference type="AlphaFoldDB" id="A0A2W2EA92"/>
<dbReference type="GO" id="GO:0046872">
    <property type="term" value="F:metal ion binding"/>
    <property type="evidence" value="ECO:0007669"/>
    <property type="project" value="InterPro"/>
</dbReference>
<accession>A0A2W2EA92</accession>
<feature type="domain" description="Mycothiol-dependent maleylpyruvate isomerase metal-binding" evidence="1">
    <location>
        <begin position="1"/>
        <end position="118"/>
    </location>
</feature>
<feature type="non-terminal residue" evidence="2">
    <location>
        <position position="1"/>
    </location>
</feature>
<evidence type="ECO:0000313" key="2">
    <source>
        <dbReference type="EMBL" id="PZG06417.1"/>
    </source>
</evidence>
<protein>
    <recommendedName>
        <fullName evidence="1">Mycothiol-dependent maleylpyruvate isomerase metal-binding domain-containing protein</fullName>
    </recommendedName>
</protein>
<comment type="caution">
    <text evidence="2">The sequence shown here is derived from an EMBL/GenBank/DDBJ whole genome shotgun (WGS) entry which is preliminary data.</text>
</comment>
<dbReference type="InterPro" id="IPR024344">
    <property type="entry name" value="MDMPI_metal-binding"/>
</dbReference>
<evidence type="ECO:0000313" key="3">
    <source>
        <dbReference type="Proteomes" id="UP000249304"/>
    </source>
</evidence>
<name>A0A2W2EA92_9ACTN</name>